<comment type="caution">
    <text evidence="1">The sequence shown here is derived from an EMBL/GenBank/DDBJ whole genome shotgun (WGS) entry which is preliminary data.</text>
</comment>
<reference evidence="1 2" key="1">
    <citation type="submission" date="2019-07" db="EMBL/GenBank/DDBJ databases">
        <title>Whole genome shotgun sequence of Cellulomonas soli NBRC 109434.</title>
        <authorList>
            <person name="Hosoyama A."/>
            <person name="Uohara A."/>
            <person name="Ohji S."/>
            <person name="Ichikawa N."/>
        </authorList>
    </citation>
    <scope>NUCLEOTIDE SEQUENCE [LARGE SCALE GENOMIC DNA]</scope>
    <source>
        <strain evidence="1 2">NBRC 109434</strain>
    </source>
</reference>
<gene>
    <name evidence="1" type="ORF">CSO01_32650</name>
</gene>
<dbReference type="EMBL" id="BKAL01000014">
    <property type="protein sequence ID" value="GEP70550.1"/>
    <property type="molecule type" value="Genomic_DNA"/>
</dbReference>
<dbReference type="AlphaFoldDB" id="A0A512PH83"/>
<keyword evidence="2" id="KW-1185">Reference proteome</keyword>
<sequence>MSPTLVGVGRWSEHLSGAWTPGAVTGRAAPTVVPVHEPSPLPRSVLLALWLDSPAPEPAVLLRAVQGDDEPHTVHGLDGADDPAPSDAAPLARLVAEVLAGPHQVAALLPAPGEPAPMTGRLAGLAADQGEALLLRTPTRALAAVPEVVRFGSEREHGHLVTWHVVDVPDWRTAVLGGVGSLQDAERALREGLVEATEALTRLDVARWRPDAAGRIEAARDGALRPGLVPDGLDARRARVLTSALRLRAIVRLATEDDGAAVNLWQVDQRSTALREVDRSARRAMAAAATSDLRTPS</sequence>
<evidence type="ECO:0000313" key="2">
    <source>
        <dbReference type="Proteomes" id="UP000321798"/>
    </source>
</evidence>
<evidence type="ECO:0000313" key="1">
    <source>
        <dbReference type="EMBL" id="GEP70550.1"/>
    </source>
</evidence>
<name>A0A512PH83_9CELL</name>
<organism evidence="1 2">
    <name type="scientific">Cellulomonas soli</name>
    <dbReference type="NCBI Taxonomy" id="931535"/>
    <lineage>
        <taxon>Bacteria</taxon>
        <taxon>Bacillati</taxon>
        <taxon>Actinomycetota</taxon>
        <taxon>Actinomycetes</taxon>
        <taxon>Micrococcales</taxon>
        <taxon>Cellulomonadaceae</taxon>
        <taxon>Cellulomonas</taxon>
    </lineage>
</organism>
<protein>
    <submittedName>
        <fullName evidence="1">Uncharacterized protein</fullName>
    </submittedName>
</protein>
<proteinExistence type="predicted"/>
<dbReference type="Proteomes" id="UP000321798">
    <property type="component" value="Unassembled WGS sequence"/>
</dbReference>
<accession>A0A512PH83</accession>